<evidence type="ECO:0000256" key="1">
    <source>
        <dbReference type="ARBA" id="ARBA00007626"/>
    </source>
</evidence>
<feature type="repeat" description="PPR" evidence="3">
    <location>
        <begin position="442"/>
        <end position="476"/>
    </location>
</feature>
<evidence type="ECO:0000256" key="4">
    <source>
        <dbReference type="SAM" id="MobiDB-lite"/>
    </source>
</evidence>
<dbReference type="PROSITE" id="PS51375">
    <property type="entry name" value="PPR"/>
    <property type="match status" value="9"/>
</dbReference>
<feature type="region of interest" description="Disordered" evidence="4">
    <location>
        <begin position="528"/>
        <end position="565"/>
    </location>
</feature>
<dbReference type="Pfam" id="PF13041">
    <property type="entry name" value="PPR_2"/>
    <property type="match status" value="4"/>
</dbReference>
<keyword evidence="6" id="KW-1185">Reference proteome</keyword>
<keyword evidence="2" id="KW-0677">Repeat</keyword>
<dbReference type="OMA" id="MIYDVME"/>
<dbReference type="EMBL" id="CM003604">
    <property type="protein sequence ID" value="KYP73580.1"/>
    <property type="molecule type" value="Genomic_DNA"/>
</dbReference>
<name>A0A151U2Q2_CAJCA</name>
<feature type="repeat" description="PPR" evidence="3">
    <location>
        <begin position="199"/>
        <end position="233"/>
    </location>
</feature>
<dbReference type="Gramene" id="C.cajan_06056.t">
    <property type="protein sequence ID" value="C.cajan_06056.t"/>
    <property type="gene ID" value="C.cajan_06056"/>
</dbReference>
<dbReference type="PANTHER" id="PTHR47934">
    <property type="entry name" value="PENTATRICOPEPTIDE REPEAT-CONTAINING PROTEIN PET309, MITOCHONDRIAL"/>
    <property type="match status" value="1"/>
</dbReference>
<dbReference type="GO" id="GO:0007005">
    <property type="term" value="P:mitochondrion organization"/>
    <property type="evidence" value="ECO:0007669"/>
    <property type="project" value="TreeGrafter"/>
</dbReference>
<evidence type="ECO:0000256" key="2">
    <source>
        <dbReference type="ARBA" id="ARBA00022737"/>
    </source>
</evidence>
<feature type="repeat" description="PPR" evidence="3">
    <location>
        <begin position="407"/>
        <end position="441"/>
    </location>
</feature>
<dbReference type="AlphaFoldDB" id="A0A151U2Q2"/>
<comment type="similarity">
    <text evidence="1">Belongs to the PPR family. P subfamily.</text>
</comment>
<dbReference type="GO" id="GO:0005739">
    <property type="term" value="C:mitochondrion"/>
    <property type="evidence" value="ECO:0007669"/>
    <property type="project" value="TreeGrafter"/>
</dbReference>
<dbReference type="InterPro" id="IPR002885">
    <property type="entry name" value="PPR_rpt"/>
</dbReference>
<feature type="repeat" description="PPR" evidence="3">
    <location>
        <begin position="340"/>
        <end position="370"/>
    </location>
</feature>
<dbReference type="InterPro" id="IPR011990">
    <property type="entry name" value="TPR-like_helical_dom_sf"/>
</dbReference>
<dbReference type="GO" id="GO:0006396">
    <property type="term" value="P:RNA processing"/>
    <property type="evidence" value="ECO:0007669"/>
    <property type="project" value="TreeGrafter"/>
</dbReference>
<dbReference type="Gene3D" id="1.25.40.10">
    <property type="entry name" value="Tetratricopeptide repeat domain"/>
    <property type="match status" value="4"/>
</dbReference>
<dbReference type="Proteomes" id="UP000075243">
    <property type="component" value="Chromosome 2"/>
</dbReference>
<accession>A0A151U2Q2</accession>
<dbReference type="Pfam" id="PF01535">
    <property type="entry name" value="PPR"/>
    <property type="match status" value="2"/>
</dbReference>
<sequence>MCSHSLKRILAKFPPTPQHLKLAHTITLNLLNSTTTTIPCLAPHVAYRVLSHPSLPPRSCLAFFHLLNPNPDLTAHLILLFRLFQAQNFASFKSTLNSLLTQAQIKHPVSSLISLLDHYQFQSHPNFLRTLCDILFRLCADNGMFQDAFNVFDYGTAKASLIEPRSCFVLLLAFKKRAHFHLCEPFFRRMVDSARVDIGVQSLTLVVDVLCRNGDVERAKALIHEMAARGVVTPNVFTYNTLLNACVARKDRNGVGEVLALMEREGVVLSLASYTILIQWHAGCGRIREAEKLFDEMRERNVEMDVYVYTSMISWNCREGNVRRALALFDEMISRGVAPNARTFGALISGVCKAGEMEAAQILLEEMQMALNVVTCTLFIEIYCKEGSLAEAERFLRNMEKKGVVPNVVTYNTLIDAFSKKEKVKRAHMLKAEMIEKGLLPDVFTYTSLIHGECIVGRVDEALKIFNEMLVKGISGNVKTYTAIISGLSKEGRADEAFKFYDEMTRMGLTPDDRVFAALVGSLHKSSSHAGAEQNEFGELKTDTSDTSSWSNTGLSSSHRKAART</sequence>
<organism evidence="5 6">
    <name type="scientific">Cajanus cajan</name>
    <name type="common">Pigeon pea</name>
    <name type="synonym">Cajanus indicus</name>
    <dbReference type="NCBI Taxonomy" id="3821"/>
    <lineage>
        <taxon>Eukaryota</taxon>
        <taxon>Viridiplantae</taxon>
        <taxon>Streptophyta</taxon>
        <taxon>Embryophyta</taxon>
        <taxon>Tracheophyta</taxon>
        <taxon>Spermatophyta</taxon>
        <taxon>Magnoliopsida</taxon>
        <taxon>eudicotyledons</taxon>
        <taxon>Gunneridae</taxon>
        <taxon>Pentapetalae</taxon>
        <taxon>rosids</taxon>
        <taxon>fabids</taxon>
        <taxon>Fabales</taxon>
        <taxon>Fabaceae</taxon>
        <taxon>Papilionoideae</taxon>
        <taxon>50 kb inversion clade</taxon>
        <taxon>NPAAA clade</taxon>
        <taxon>indigoferoid/millettioid clade</taxon>
        <taxon>Phaseoleae</taxon>
        <taxon>Cajanus</taxon>
    </lineage>
</organism>
<feature type="repeat" description="PPR" evidence="3">
    <location>
        <begin position="235"/>
        <end position="269"/>
    </location>
</feature>
<feature type="repeat" description="PPR" evidence="3">
    <location>
        <begin position="270"/>
        <end position="304"/>
    </location>
</feature>
<feature type="repeat" description="PPR" evidence="3">
    <location>
        <begin position="305"/>
        <end position="339"/>
    </location>
</feature>
<dbReference type="GO" id="GO:0003729">
    <property type="term" value="F:mRNA binding"/>
    <property type="evidence" value="ECO:0007669"/>
    <property type="project" value="TreeGrafter"/>
</dbReference>
<proteinExistence type="inferred from homology"/>
<protein>
    <submittedName>
        <fullName evidence="5">Pentatricopeptide repeat-containing protein At2g32630 family</fullName>
    </submittedName>
</protein>
<dbReference type="NCBIfam" id="TIGR00756">
    <property type="entry name" value="PPR"/>
    <property type="match status" value="8"/>
</dbReference>
<evidence type="ECO:0000256" key="3">
    <source>
        <dbReference type="PROSITE-ProRule" id="PRU00708"/>
    </source>
</evidence>
<evidence type="ECO:0000313" key="5">
    <source>
        <dbReference type="EMBL" id="KYP73580.1"/>
    </source>
</evidence>
<feature type="repeat" description="PPR" evidence="3">
    <location>
        <begin position="477"/>
        <end position="511"/>
    </location>
</feature>
<feature type="compositionally biased region" description="Low complexity" evidence="4">
    <location>
        <begin position="545"/>
        <end position="557"/>
    </location>
</feature>
<dbReference type="PANTHER" id="PTHR47934:SF2">
    <property type="entry name" value="OS07G0671200 PROTEIN"/>
    <property type="match status" value="1"/>
</dbReference>
<dbReference type="InterPro" id="IPR051114">
    <property type="entry name" value="Mito_RNA_Proc_CCM1"/>
</dbReference>
<feature type="repeat" description="PPR" evidence="3">
    <location>
        <begin position="372"/>
        <end position="406"/>
    </location>
</feature>
<evidence type="ECO:0000313" key="6">
    <source>
        <dbReference type="Proteomes" id="UP000075243"/>
    </source>
</evidence>
<reference evidence="5 6" key="1">
    <citation type="journal article" date="2012" name="Nat. Biotechnol.">
        <title>Draft genome sequence of pigeonpea (Cajanus cajan), an orphan legume crop of resource-poor farmers.</title>
        <authorList>
            <person name="Varshney R.K."/>
            <person name="Chen W."/>
            <person name="Li Y."/>
            <person name="Bharti A.K."/>
            <person name="Saxena R.K."/>
            <person name="Schlueter J.A."/>
            <person name="Donoghue M.T."/>
            <person name="Azam S."/>
            <person name="Fan G."/>
            <person name="Whaley A.M."/>
            <person name="Farmer A.D."/>
            <person name="Sheridan J."/>
            <person name="Iwata A."/>
            <person name="Tuteja R."/>
            <person name="Penmetsa R.V."/>
            <person name="Wu W."/>
            <person name="Upadhyaya H.D."/>
            <person name="Yang S.P."/>
            <person name="Shah T."/>
            <person name="Saxena K.B."/>
            <person name="Michael T."/>
            <person name="McCombie W.R."/>
            <person name="Yang B."/>
            <person name="Zhang G."/>
            <person name="Yang H."/>
            <person name="Wang J."/>
            <person name="Spillane C."/>
            <person name="Cook D.R."/>
            <person name="May G.D."/>
            <person name="Xu X."/>
            <person name="Jackson S.A."/>
        </authorList>
    </citation>
    <scope>NUCLEOTIDE SEQUENCE [LARGE SCALE GENOMIC DNA]</scope>
    <source>
        <strain evidence="6">cv. Asha</strain>
    </source>
</reference>
<gene>
    <name evidence="5" type="ORF">KK1_006223</name>
</gene>